<name>A0A426YC82_ENSVE</name>
<gene>
    <name evidence="2" type="ORF">B296_00043548</name>
</gene>
<dbReference type="Proteomes" id="UP000287651">
    <property type="component" value="Unassembled WGS sequence"/>
</dbReference>
<evidence type="ECO:0008006" key="4">
    <source>
        <dbReference type="Google" id="ProtNLM"/>
    </source>
</evidence>
<accession>A0A426YC82</accession>
<sequence>MHPKVQDTRRYCRFHHDYRHDTEECHDLKNQIKDLIRQGHLSHYVREPRQASEGCYSRNPSPRPRGPIEKQINVIVGRPTSGGDSSSARKAYAQEVVEKRSRS</sequence>
<dbReference type="AlphaFoldDB" id="A0A426YC82"/>
<proteinExistence type="predicted"/>
<comment type="caution">
    <text evidence="2">The sequence shown here is derived from an EMBL/GenBank/DDBJ whole genome shotgun (WGS) entry which is preliminary data.</text>
</comment>
<evidence type="ECO:0000313" key="3">
    <source>
        <dbReference type="Proteomes" id="UP000287651"/>
    </source>
</evidence>
<evidence type="ECO:0000256" key="1">
    <source>
        <dbReference type="SAM" id="MobiDB-lite"/>
    </source>
</evidence>
<evidence type="ECO:0000313" key="2">
    <source>
        <dbReference type="EMBL" id="RRT49317.1"/>
    </source>
</evidence>
<organism evidence="2 3">
    <name type="scientific">Ensete ventricosum</name>
    <name type="common">Abyssinian banana</name>
    <name type="synonym">Musa ensete</name>
    <dbReference type="NCBI Taxonomy" id="4639"/>
    <lineage>
        <taxon>Eukaryota</taxon>
        <taxon>Viridiplantae</taxon>
        <taxon>Streptophyta</taxon>
        <taxon>Embryophyta</taxon>
        <taxon>Tracheophyta</taxon>
        <taxon>Spermatophyta</taxon>
        <taxon>Magnoliopsida</taxon>
        <taxon>Liliopsida</taxon>
        <taxon>Zingiberales</taxon>
        <taxon>Musaceae</taxon>
        <taxon>Ensete</taxon>
    </lineage>
</organism>
<feature type="region of interest" description="Disordered" evidence="1">
    <location>
        <begin position="43"/>
        <end position="103"/>
    </location>
</feature>
<protein>
    <recommendedName>
        <fullName evidence="4">Reverse transcriptase domain-containing protein</fullName>
    </recommendedName>
</protein>
<dbReference type="EMBL" id="AMZH03013412">
    <property type="protein sequence ID" value="RRT49317.1"/>
    <property type="molecule type" value="Genomic_DNA"/>
</dbReference>
<reference evidence="2 3" key="1">
    <citation type="journal article" date="2014" name="Agronomy (Basel)">
        <title>A Draft Genome Sequence for Ensete ventricosum, the Drought-Tolerant Tree Against Hunger.</title>
        <authorList>
            <person name="Harrison J."/>
            <person name="Moore K.A."/>
            <person name="Paszkiewicz K."/>
            <person name="Jones T."/>
            <person name="Grant M."/>
            <person name="Ambacheew D."/>
            <person name="Muzemil S."/>
            <person name="Studholme D.J."/>
        </authorList>
    </citation>
    <scope>NUCLEOTIDE SEQUENCE [LARGE SCALE GENOMIC DNA]</scope>
</reference>